<protein>
    <submittedName>
        <fullName evidence="1">35928_t:CDS:1</fullName>
    </submittedName>
</protein>
<name>A0ACA9S6A4_9GLOM</name>
<dbReference type="Proteomes" id="UP000789920">
    <property type="component" value="Unassembled WGS sequence"/>
</dbReference>
<gene>
    <name evidence="1" type="ORF">RPERSI_LOCUS26433</name>
</gene>
<dbReference type="EMBL" id="CAJVQC010090225">
    <property type="protein sequence ID" value="CAG8825224.1"/>
    <property type="molecule type" value="Genomic_DNA"/>
</dbReference>
<keyword evidence="2" id="KW-1185">Reference proteome</keyword>
<feature type="non-terminal residue" evidence="1">
    <location>
        <position position="1"/>
    </location>
</feature>
<accession>A0ACA9S6A4</accession>
<reference evidence="1" key="1">
    <citation type="submission" date="2021-06" db="EMBL/GenBank/DDBJ databases">
        <authorList>
            <person name="Kallberg Y."/>
            <person name="Tangrot J."/>
            <person name="Rosling A."/>
        </authorList>
    </citation>
    <scope>NUCLEOTIDE SEQUENCE</scope>
    <source>
        <strain evidence="1">MA461A</strain>
    </source>
</reference>
<sequence>IGQVPANATNVVSTPDGAYIVAFVKETPQNVDSSENNSEINSDTDKTTNTTKATEKYFAYIYFCASFGKLDSKKRSLGQVRLSDTTQDANFSIVEGKNTNFTKDVHKGESLVLSGKKYNVFEILLDTTLKISKSFQPASNEAIEFMIEQILAVSLMLTD</sequence>
<evidence type="ECO:0000313" key="2">
    <source>
        <dbReference type="Proteomes" id="UP000789920"/>
    </source>
</evidence>
<organism evidence="1 2">
    <name type="scientific">Racocetra persica</name>
    <dbReference type="NCBI Taxonomy" id="160502"/>
    <lineage>
        <taxon>Eukaryota</taxon>
        <taxon>Fungi</taxon>
        <taxon>Fungi incertae sedis</taxon>
        <taxon>Mucoromycota</taxon>
        <taxon>Glomeromycotina</taxon>
        <taxon>Glomeromycetes</taxon>
        <taxon>Diversisporales</taxon>
        <taxon>Gigasporaceae</taxon>
        <taxon>Racocetra</taxon>
    </lineage>
</organism>
<evidence type="ECO:0000313" key="1">
    <source>
        <dbReference type="EMBL" id="CAG8825224.1"/>
    </source>
</evidence>
<comment type="caution">
    <text evidence="1">The sequence shown here is derived from an EMBL/GenBank/DDBJ whole genome shotgun (WGS) entry which is preliminary data.</text>
</comment>
<proteinExistence type="predicted"/>